<gene>
    <name evidence="1" type="ORF">CDN99_25620</name>
</gene>
<evidence type="ECO:0000313" key="2">
    <source>
        <dbReference type="Proteomes" id="UP000197468"/>
    </source>
</evidence>
<dbReference type="AlphaFoldDB" id="A0A246IV04"/>
<dbReference type="RefSeq" id="WP_088388166.1">
    <property type="nucleotide sequence ID" value="NZ_NIOF01000019.1"/>
</dbReference>
<dbReference type="OrthoDB" id="8913478at2"/>
<dbReference type="EMBL" id="NIOF01000019">
    <property type="protein sequence ID" value="OWQ83847.1"/>
    <property type="molecule type" value="Genomic_DNA"/>
</dbReference>
<accession>A0A246IV04</accession>
<keyword evidence="2" id="KW-1185">Reference proteome</keyword>
<comment type="caution">
    <text evidence="1">The sequence shown here is derived from an EMBL/GenBank/DDBJ whole genome shotgun (WGS) entry which is preliminary data.</text>
</comment>
<organism evidence="1 2">
    <name type="scientific">Roseateles aquatilis</name>
    <dbReference type="NCBI Taxonomy" id="431061"/>
    <lineage>
        <taxon>Bacteria</taxon>
        <taxon>Pseudomonadati</taxon>
        <taxon>Pseudomonadota</taxon>
        <taxon>Betaproteobacteria</taxon>
        <taxon>Burkholderiales</taxon>
        <taxon>Sphaerotilaceae</taxon>
        <taxon>Roseateles</taxon>
    </lineage>
</organism>
<name>A0A246IV04_9BURK</name>
<sequence>MLNRLPTPVQCPQLSQILDDLGRPAPRLLAKALGVTPATVTRWIREDSAPRPVLLSLFWLTRWGMSLVDAEAVNSAQMHASMAAMLRAEVERLQHELARVIAAGDFGCANDPTTATLPRQSAVVVPFTPMRA</sequence>
<protein>
    <submittedName>
        <fullName evidence="1">Uncharacterized protein</fullName>
    </submittedName>
</protein>
<proteinExistence type="predicted"/>
<reference evidence="1 2" key="1">
    <citation type="journal article" date="2008" name="Int. J. Syst. Evol. Microbiol.">
        <title>Description of Roseateles aquatilis sp. nov. and Roseateles terrae sp. nov., in the class Betaproteobacteria, and emended description of the genus Roseateles.</title>
        <authorList>
            <person name="Gomila M."/>
            <person name="Bowien B."/>
            <person name="Falsen E."/>
            <person name="Moore E.R."/>
            <person name="Lalucat J."/>
        </authorList>
    </citation>
    <scope>NUCLEOTIDE SEQUENCE [LARGE SCALE GENOMIC DNA]</scope>
    <source>
        <strain evidence="1 2">CCUG 48205</strain>
    </source>
</reference>
<dbReference type="Proteomes" id="UP000197468">
    <property type="component" value="Unassembled WGS sequence"/>
</dbReference>
<evidence type="ECO:0000313" key="1">
    <source>
        <dbReference type="EMBL" id="OWQ83847.1"/>
    </source>
</evidence>